<dbReference type="SUPFAM" id="SSF82153">
    <property type="entry name" value="FAS1 domain"/>
    <property type="match status" value="4"/>
</dbReference>
<reference evidence="3" key="1">
    <citation type="submission" date="2022-12" db="EMBL/GenBank/DDBJ databases">
        <title>Genome assemblies of Blomia tropicalis.</title>
        <authorList>
            <person name="Cui Y."/>
        </authorList>
    </citation>
    <scope>NUCLEOTIDE SEQUENCE</scope>
    <source>
        <tissue evidence="3">Adult mites</tissue>
    </source>
</reference>
<dbReference type="Pfam" id="PF02469">
    <property type="entry name" value="Fasciclin"/>
    <property type="match status" value="4"/>
</dbReference>
<dbReference type="PANTHER" id="PTHR10900:SF80">
    <property type="entry name" value="FASCICLIN-1"/>
    <property type="match status" value="1"/>
</dbReference>
<sequence length="646" mass="72728">MLSNEMLYSVKKVVHRFKEWVEKDEILVLLMKRRSITVFAPTNQAIAAYVEKNPNPDALSRALANYHASPASIKRDQFPFSTNSNEGKFAPLFLTIRNFGPSTSPTQAARHSEHDKYYYVNNAFIIESREDLQTSERDSQVVHIVDEVLAAYNPTSSSVPPNALELISNPSLYELGNLDLSNFLQHIRSNRLESVFSQPGQNTFFVPSKAPLPGAPEFDQYVVKAHVVRNKALFVRTLGDKKKYETLAFDGTVDVELSLVNLTSRFAQDKVFYIQTNTVKNDAAHKVGKVLSRLTLANIPVKNGVIHIIDKPLMLMDMSIRDFLRNQSKLSRFYKMLERHADIISELGRNPHKTILAPDDNAFENLMNNNQNFSDIDESSEEIKKLLRQHIVFSSVSSTELKKHGGYSVFNSSGGVPVGFRLIGTEPNTRLTVESGGVNATSTQSDFGASDGILHIVDRVLGMPFKTMREKLRTQTELKETFKIGTQGGTANWNSKLADENKRYTFFAPSDQAWVQFSKENPSEFKQLDTELYPPISRSILDRHLSAKGQFNKKDLLQTVKKVDTIQGELIISPDPTTKEIFVEWEGKKAKIIKSDIYGLNGVIHVIDQVLAKKRDFKVSGAPTTFANCLMITIGLFISYFTAKLF</sequence>
<keyword evidence="1" id="KW-0812">Transmembrane</keyword>
<dbReference type="OMA" id="MPSHTIY"/>
<dbReference type="AlphaFoldDB" id="A0A9Q0RSX3"/>
<keyword evidence="4" id="KW-1185">Reference proteome</keyword>
<feature type="domain" description="FAS1" evidence="2">
    <location>
        <begin position="465"/>
        <end position="611"/>
    </location>
</feature>
<dbReference type="GO" id="GO:0031012">
    <property type="term" value="C:extracellular matrix"/>
    <property type="evidence" value="ECO:0007669"/>
    <property type="project" value="TreeGrafter"/>
</dbReference>
<organism evidence="3 4">
    <name type="scientific">Blomia tropicalis</name>
    <name type="common">Mite</name>
    <dbReference type="NCBI Taxonomy" id="40697"/>
    <lineage>
        <taxon>Eukaryota</taxon>
        <taxon>Metazoa</taxon>
        <taxon>Ecdysozoa</taxon>
        <taxon>Arthropoda</taxon>
        <taxon>Chelicerata</taxon>
        <taxon>Arachnida</taxon>
        <taxon>Acari</taxon>
        <taxon>Acariformes</taxon>
        <taxon>Sarcoptiformes</taxon>
        <taxon>Astigmata</taxon>
        <taxon>Glycyphagoidea</taxon>
        <taxon>Echimyopodidae</taxon>
        <taxon>Blomia</taxon>
    </lineage>
</organism>
<dbReference type="Gene3D" id="2.30.180.10">
    <property type="entry name" value="FAS1 domain"/>
    <property type="match status" value="4"/>
</dbReference>
<gene>
    <name evidence="3" type="ORF">RDWZM_003824</name>
</gene>
<dbReference type="InterPro" id="IPR050904">
    <property type="entry name" value="Adhesion/Biosynth-related"/>
</dbReference>
<evidence type="ECO:0000313" key="4">
    <source>
        <dbReference type="Proteomes" id="UP001142055"/>
    </source>
</evidence>
<dbReference type="Proteomes" id="UP001142055">
    <property type="component" value="Chromosome 1"/>
</dbReference>
<feature type="domain" description="FAS1" evidence="2">
    <location>
        <begin position="167"/>
        <end position="313"/>
    </location>
</feature>
<accession>A0A9Q0RSX3</accession>
<name>A0A9Q0RSX3_BLOTA</name>
<feature type="domain" description="FAS1" evidence="2">
    <location>
        <begin position="317"/>
        <end position="461"/>
    </location>
</feature>
<dbReference type="InterPro" id="IPR000782">
    <property type="entry name" value="FAS1_domain"/>
</dbReference>
<evidence type="ECO:0000256" key="1">
    <source>
        <dbReference type="SAM" id="Phobius"/>
    </source>
</evidence>
<dbReference type="GO" id="GO:0007155">
    <property type="term" value="P:cell adhesion"/>
    <property type="evidence" value="ECO:0007669"/>
    <property type="project" value="TreeGrafter"/>
</dbReference>
<dbReference type="PROSITE" id="PS50213">
    <property type="entry name" value="FAS1"/>
    <property type="match status" value="4"/>
</dbReference>
<dbReference type="PANTHER" id="PTHR10900">
    <property type="entry name" value="PERIOSTIN-RELATED"/>
    <property type="match status" value="1"/>
</dbReference>
<comment type="caution">
    <text evidence="3">The sequence shown here is derived from an EMBL/GenBank/DDBJ whole genome shotgun (WGS) entry which is preliminary data.</text>
</comment>
<keyword evidence="1" id="KW-1133">Transmembrane helix</keyword>
<proteinExistence type="predicted"/>
<evidence type="ECO:0000259" key="2">
    <source>
        <dbReference type="PROSITE" id="PS50213"/>
    </source>
</evidence>
<dbReference type="GO" id="GO:0050839">
    <property type="term" value="F:cell adhesion molecule binding"/>
    <property type="evidence" value="ECO:0007669"/>
    <property type="project" value="TreeGrafter"/>
</dbReference>
<dbReference type="GO" id="GO:0005615">
    <property type="term" value="C:extracellular space"/>
    <property type="evidence" value="ECO:0007669"/>
    <property type="project" value="TreeGrafter"/>
</dbReference>
<dbReference type="EMBL" id="JAPWDV010000001">
    <property type="protein sequence ID" value="KAJ6225279.1"/>
    <property type="molecule type" value="Genomic_DNA"/>
</dbReference>
<feature type="domain" description="FAS1" evidence="2">
    <location>
        <begin position="1"/>
        <end position="149"/>
    </location>
</feature>
<feature type="transmembrane region" description="Helical" evidence="1">
    <location>
        <begin position="625"/>
        <end position="643"/>
    </location>
</feature>
<dbReference type="SMART" id="SM00554">
    <property type="entry name" value="FAS1"/>
    <property type="match status" value="4"/>
</dbReference>
<evidence type="ECO:0000313" key="3">
    <source>
        <dbReference type="EMBL" id="KAJ6225279.1"/>
    </source>
</evidence>
<dbReference type="GO" id="GO:0030198">
    <property type="term" value="P:extracellular matrix organization"/>
    <property type="evidence" value="ECO:0007669"/>
    <property type="project" value="TreeGrafter"/>
</dbReference>
<dbReference type="InterPro" id="IPR036378">
    <property type="entry name" value="FAS1_dom_sf"/>
</dbReference>
<protein>
    <recommendedName>
        <fullName evidence="2">FAS1 domain-containing protein</fullName>
    </recommendedName>
</protein>
<keyword evidence="1" id="KW-0472">Membrane</keyword>